<dbReference type="CDD" id="cd00082">
    <property type="entry name" value="HisKA"/>
    <property type="match status" value="1"/>
</dbReference>
<dbReference type="RefSeq" id="WP_170867123.1">
    <property type="nucleotide sequence ID" value="NZ_FMZM01000010.1"/>
</dbReference>
<keyword evidence="5" id="KW-0808">Transferase</keyword>
<gene>
    <name evidence="8" type="ORF">SAMN05421872_11042</name>
</gene>
<dbReference type="InterPro" id="IPR001789">
    <property type="entry name" value="Sig_transdc_resp-reg_receiver"/>
</dbReference>
<dbReference type="InterPro" id="IPR004358">
    <property type="entry name" value="Sig_transdc_His_kin-like_C"/>
</dbReference>
<dbReference type="Pfam" id="PF13426">
    <property type="entry name" value="PAS_9"/>
    <property type="match status" value="1"/>
</dbReference>
<evidence type="ECO:0000256" key="6">
    <source>
        <dbReference type="ARBA" id="ARBA00022777"/>
    </source>
</evidence>
<dbReference type="SMART" id="SM00448">
    <property type="entry name" value="REC"/>
    <property type="match status" value="1"/>
</dbReference>
<dbReference type="InterPro" id="IPR003661">
    <property type="entry name" value="HisK_dim/P_dom"/>
</dbReference>
<dbReference type="SMART" id="SM00387">
    <property type="entry name" value="HATPase_c"/>
    <property type="match status" value="1"/>
</dbReference>
<dbReference type="SMART" id="SM00086">
    <property type="entry name" value="PAC"/>
    <property type="match status" value="2"/>
</dbReference>
<dbReference type="PROSITE" id="PS50113">
    <property type="entry name" value="PAC"/>
    <property type="match status" value="2"/>
</dbReference>
<proteinExistence type="predicted"/>
<dbReference type="Pfam" id="PF00512">
    <property type="entry name" value="HisKA"/>
    <property type="match status" value="1"/>
</dbReference>
<dbReference type="InterPro" id="IPR011006">
    <property type="entry name" value="CheY-like_superfamily"/>
</dbReference>
<dbReference type="PRINTS" id="PR00344">
    <property type="entry name" value="BCTRLSENSOR"/>
</dbReference>
<keyword evidence="7" id="KW-0902">Two-component regulatory system</keyword>
<dbReference type="SMART" id="SM00388">
    <property type="entry name" value="HisKA"/>
    <property type="match status" value="1"/>
</dbReference>
<dbReference type="GO" id="GO:0009927">
    <property type="term" value="F:histidine phosphotransfer kinase activity"/>
    <property type="evidence" value="ECO:0007669"/>
    <property type="project" value="TreeGrafter"/>
</dbReference>
<evidence type="ECO:0000256" key="1">
    <source>
        <dbReference type="ARBA" id="ARBA00000085"/>
    </source>
</evidence>
<dbReference type="SUPFAM" id="SSF55785">
    <property type="entry name" value="PYP-like sensor domain (PAS domain)"/>
    <property type="match status" value="2"/>
</dbReference>
<dbReference type="AlphaFoldDB" id="A0A1G6WST8"/>
<dbReference type="InterPro" id="IPR005467">
    <property type="entry name" value="His_kinase_dom"/>
</dbReference>
<evidence type="ECO:0000256" key="4">
    <source>
        <dbReference type="ARBA" id="ARBA00022553"/>
    </source>
</evidence>
<dbReference type="EC" id="2.7.13.3" evidence="3"/>
<dbReference type="InterPro" id="IPR036097">
    <property type="entry name" value="HisK_dim/P_sf"/>
</dbReference>
<sequence>MSPVPTIVIVDDAADVRRLLRTRIMLSRRLEVLAEGADGQEAIDLVSQHRPDLLLLDVSMPGMDGLQALRGIRAASPETVVVMYSGFEEQGLEAQARVLGAAAYLQKSGSLGNLVDDLISVLHGQNPEPDRPPAPGPGEPVIEAHVERFREVFEDAAIGMATLTLAGRVVRANRSLARVAGRTMGELVGLDYTELMDGQAQGLAPVLDRIVAGGEDAVQVEHTVTGRPGLTLLATVTPVRDAARAPLYLFLQAQDVSTQRGAERRLRQSEQRFRLLVETVADYAIFMLDPDGRVASWNIGAQRTSGYHADDIVGQHFRVFYPPEVQGARHPEHELEMALRDGRYEEEGWRIRKDGSRFWAQVTLTTVRDETGRHLGFAKVTRDVTERLHAAEALESANETLQRVADDQAQFLAVTAHELRGPVGVLAMSAETLHRHWAELSESERGEFLVGMSSSAGQLNRLLTDLLTTSRLQAGSLDLRPEQISVRQHVSVLATTLLKAHPQAEVLLDGDRDATIFADPGRLTQAMDNLLTNALRHGRSPIHVGVRPRGDLVDLVVRDSGDGVPPEMRSRLFERFATASSGGTGLGLHIVRELARAQGGDASYDAGDRAFVLTLPAAPTTDSSESW</sequence>
<dbReference type="GO" id="GO:0005886">
    <property type="term" value="C:plasma membrane"/>
    <property type="evidence" value="ECO:0007669"/>
    <property type="project" value="UniProtKB-SubCell"/>
</dbReference>
<evidence type="ECO:0000256" key="5">
    <source>
        <dbReference type="ARBA" id="ARBA00022679"/>
    </source>
</evidence>
<dbReference type="Gene3D" id="3.30.450.20">
    <property type="entry name" value="PAS domain"/>
    <property type="match status" value="2"/>
</dbReference>
<keyword evidence="6" id="KW-0418">Kinase</keyword>
<dbReference type="Proteomes" id="UP000199034">
    <property type="component" value="Unassembled WGS sequence"/>
</dbReference>
<dbReference type="InterPro" id="IPR000014">
    <property type="entry name" value="PAS"/>
</dbReference>
<protein>
    <recommendedName>
        <fullName evidence="3">histidine kinase</fullName>
        <ecNumber evidence="3">2.7.13.3</ecNumber>
    </recommendedName>
</protein>
<dbReference type="PANTHER" id="PTHR43047:SF72">
    <property type="entry name" value="OSMOSENSING HISTIDINE PROTEIN KINASE SLN1"/>
    <property type="match status" value="1"/>
</dbReference>
<comment type="catalytic activity">
    <reaction evidence="1">
        <text>ATP + protein L-histidine = ADP + protein N-phospho-L-histidine.</text>
        <dbReference type="EC" id="2.7.13.3"/>
    </reaction>
</comment>
<name>A0A1G6WST8_9ACTN</name>
<dbReference type="CDD" id="cd00130">
    <property type="entry name" value="PAS"/>
    <property type="match status" value="1"/>
</dbReference>
<organism evidence="8 9">
    <name type="scientific">Nocardioides lianchengensis</name>
    <dbReference type="NCBI Taxonomy" id="1045774"/>
    <lineage>
        <taxon>Bacteria</taxon>
        <taxon>Bacillati</taxon>
        <taxon>Actinomycetota</taxon>
        <taxon>Actinomycetes</taxon>
        <taxon>Propionibacteriales</taxon>
        <taxon>Nocardioidaceae</taxon>
        <taxon>Nocardioides</taxon>
    </lineage>
</organism>
<dbReference type="PROSITE" id="PS50110">
    <property type="entry name" value="RESPONSE_REGULATORY"/>
    <property type="match status" value="1"/>
</dbReference>
<dbReference type="InterPro" id="IPR036890">
    <property type="entry name" value="HATPase_C_sf"/>
</dbReference>
<reference evidence="8 9" key="1">
    <citation type="submission" date="2016-10" db="EMBL/GenBank/DDBJ databases">
        <authorList>
            <person name="de Groot N.N."/>
        </authorList>
    </citation>
    <scope>NUCLEOTIDE SEQUENCE [LARGE SCALE GENOMIC DNA]</scope>
    <source>
        <strain evidence="8 9">CGMCC 4.6858</strain>
    </source>
</reference>
<dbReference type="Gene3D" id="1.10.287.130">
    <property type="match status" value="1"/>
</dbReference>
<dbReference type="Gene3D" id="3.30.565.10">
    <property type="entry name" value="Histidine kinase-like ATPase, C-terminal domain"/>
    <property type="match status" value="1"/>
</dbReference>
<keyword evidence="9" id="KW-1185">Reference proteome</keyword>
<dbReference type="PANTHER" id="PTHR43047">
    <property type="entry name" value="TWO-COMPONENT HISTIDINE PROTEIN KINASE"/>
    <property type="match status" value="1"/>
</dbReference>
<dbReference type="InterPro" id="IPR058245">
    <property type="entry name" value="NreC/VraR/RcsB-like_REC"/>
</dbReference>
<dbReference type="SUPFAM" id="SSF47384">
    <property type="entry name" value="Homodimeric domain of signal transducing histidine kinase"/>
    <property type="match status" value="1"/>
</dbReference>
<dbReference type="InterPro" id="IPR001610">
    <property type="entry name" value="PAC"/>
</dbReference>
<evidence type="ECO:0000313" key="9">
    <source>
        <dbReference type="Proteomes" id="UP000199034"/>
    </source>
</evidence>
<dbReference type="InterPro" id="IPR013656">
    <property type="entry name" value="PAS_4"/>
</dbReference>
<dbReference type="Pfam" id="PF08448">
    <property type="entry name" value="PAS_4"/>
    <property type="match status" value="1"/>
</dbReference>
<dbReference type="Pfam" id="PF00072">
    <property type="entry name" value="Response_reg"/>
    <property type="match status" value="1"/>
</dbReference>
<dbReference type="NCBIfam" id="TIGR00229">
    <property type="entry name" value="sensory_box"/>
    <property type="match status" value="2"/>
</dbReference>
<dbReference type="SUPFAM" id="SSF52172">
    <property type="entry name" value="CheY-like"/>
    <property type="match status" value="1"/>
</dbReference>
<dbReference type="SUPFAM" id="SSF55874">
    <property type="entry name" value="ATPase domain of HSP90 chaperone/DNA topoisomerase II/histidine kinase"/>
    <property type="match status" value="1"/>
</dbReference>
<accession>A0A1G6WST8</accession>
<evidence type="ECO:0000256" key="3">
    <source>
        <dbReference type="ARBA" id="ARBA00012438"/>
    </source>
</evidence>
<dbReference type="PROSITE" id="PS50109">
    <property type="entry name" value="HIS_KIN"/>
    <property type="match status" value="1"/>
</dbReference>
<dbReference type="CDD" id="cd17535">
    <property type="entry name" value="REC_NarL-like"/>
    <property type="match status" value="1"/>
</dbReference>
<evidence type="ECO:0000256" key="7">
    <source>
        <dbReference type="ARBA" id="ARBA00023012"/>
    </source>
</evidence>
<dbReference type="SMART" id="SM00091">
    <property type="entry name" value="PAS"/>
    <property type="match status" value="2"/>
</dbReference>
<dbReference type="InterPro" id="IPR000700">
    <property type="entry name" value="PAS-assoc_C"/>
</dbReference>
<evidence type="ECO:0000313" key="8">
    <source>
        <dbReference type="EMBL" id="SDD68713.1"/>
    </source>
</evidence>
<keyword evidence="4" id="KW-0597">Phosphoprotein</keyword>
<dbReference type="InterPro" id="IPR003594">
    <property type="entry name" value="HATPase_dom"/>
</dbReference>
<dbReference type="PROSITE" id="PS50112">
    <property type="entry name" value="PAS"/>
    <property type="match status" value="2"/>
</dbReference>
<evidence type="ECO:0000256" key="2">
    <source>
        <dbReference type="ARBA" id="ARBA00004236"/>
    </source>
</evidence>
<comment type="subcellular location">
    <subcellularLocation>
        <location evidence="2">Cell membrane</location>
    </subcellularLocation>
</comment>
<dbReference type="Gene3D" id="3.40.50.2300">
    <property type="match status" value="1"/>
</dbReference>
<dbReference type="EMBL" id="FMZM01000010">
    <property type="protein sequence ID" value="SDD68713.1"/>
    <property type="molecule type" value="Genomic_DNA"/>
</dbReference>
<dbReference type="InterPro" id="IPR035965">
    <property type="entry name" value="PAS-like_dom_sf"/>
</dbReference>
<dbReference type="GO" id="GO:0000155">
    <property type="term" value="F:phosphorelay sensor kinase activity"/>
    <property type="evidence" value="ECO:0007669"/>
    <property type="project" value="InterPro"/>
</dbReference>
<dbReference type="Pfam" id="PF02518">
    <property type="entry name" value="HATPase_c"/>
    <property type="match status" value="1"/>
</dbReference>
<dbReference type="STRING" id="1045774.SAMN05421872_11042"/>